<dbReference type="PANTHER" id="PTHR43630">
    <property type="entry name" value="POLY-BETA-1,6-N-ACETYL-D-GLUCOSAMINE SYNTHASE"/>
    <property type="match status" value="1"/>
</dbReference>
<evidence type="ECO:0000313" key="3">
    <source>
        <dbReference type="EMBL" id="AWB33028.1"/>
    </source>
</evidence>
<dbReference type="EMBL" id="CP028901">
    <property type="protein sequence ID" value="AWB33028.1"/>
    <property type="molecule type" value="Genomic_DNA"/>
</dbReference>
<dbReference type="OrthoDB" id="9815923at2"/>
<reference evidence="3 4" key="1">
    <citation type="submission" date="2018-04" db="EMBL/GenBank/DDBJ databases">
        <title>Bordetella sp. HZ20 isolated from seawater.</title>
        <authorList>
            <person name="Sun C."/>
        </authorList>
    </citation>
    <scope>NUCLEOTIDE SEQUENCE [LARGE SCALE GENOMIC DNA]</scope>
    <source>
        <strain evidence="3 4">HZ20</strain>
    </source>
</reference>
<dbReference type="GO" id="GO:0016740">
    <property type="term" value="F:transferase activity"/>
    <property type="evidence" value="ECO:0007669"/>
    <property type="project" value="UniProtKB-KW"/>
</dbReference>
<feature type="domain" description="Glycosyltransferase 2-like" evidence="2">
    <location>
        <begin position="14"/>
        <end position="99"/>
    </location>
</feature>
<accession>A0A2R4XGR8</accession>
<evidence type="ECO:0000256" key="1">
    <source>
        <dbReference type="ARBA" id="ARBA00038494"/>
    </source>
</evidence>
<dbReference type="PANTHER" id="PTHR43630:SF2">
    <property type="entry name" value="GLYCOSYLTRANSFERASE"/>
    <property type="match status" value="1"/>
</dbReference>
<gene>
    <name evidence="3" type="ORF">DBV39_04060</name>
</gene>
<evidence type="ECO:0000313" key="4">
    <source>
        <dbReference type="Proteomes" id="UP000244571"/>
    </source>
</evidence>
<dbReference type="SUPFAM" id="SSF53448">
    <property type="entry name" value="Nucleotide-diphospho-sugar transferases"/>
    <property type="match status" value="1"/>
</dbReference>
<name>A0A2R4XGR8_9BURK</name>
<keyword evidence="4" id="KW-1185">Reference proteome</keyword>
<dbReference type="InterPro" id="IPR029044">
    <property type="entry name" value="Nucleotide-diphossugar_trans"/>
</dbReference>
<sequence>MIKSTNTTGSSLAVVLITLNEGHNLRRCLDQIIGWASEIYVLDSYSSDDTVDIALEYGATVYQRRFRGFGDQWNFALRTFPITSAWIMKLDPDEIVTDELKASISTITDSSDSPDAIKLRLQLYFMGKSLPVFLEMTRVWRTGSCNFSGVDVNEHLLVQGKIAIAGGIIEHRDSPNLDHWIRKQNKYTTAEAKSQYEQKSLSVEPKLFGSALERRMWIKRNFWKVPGRYKLLFLYHYLYLGTWRAGRVGWIWSHLRTEVYRTWEYKKYEMDLLGGPGVDIPSAIGQPDPRAQQFD</sequence>
<dbReference type="KEGG" id="boz:DBV39_04060"/>
<dbReference type="Proteomes" id="UP000244571">
    <property type="component" value="Chromosome"/>
</dbReference>
<evidence type="ECO:0000259" key="2">
    <source>
        <dbReference type="Pfam" id="PF00535"/>
    </source>
</evidence>
<organism evidence="3 4">
    <name type="scientific">Orrella marina</name>
    <dbReference type="NCBI Taxonomy" id="2163011"/>
    <lineage>
        <taxon>Bacteria</taxon>
        <taxon>Pseudomonadati</taxon>
        <taxon>Pseudomonadota</taxon>
        <taxon>Betaproteobacteria</taxon>
        <taxon>Burkholderiales</taxon>
        <taxon>Alcaligenaceae</taxon>
        <taxon>Orrella</taxon>
    </lineage>
</organism>
<dbReference type="InterPro" id="IPR001173">
    <property type="entry name" value="Glyco_trans_2-like"/>
</dbReference>
<dbReference type="Gene3D" id="3.90.550.10">
    <property type="entry name" value="Spore Coat Polysaccharide Biosynthesis Protein SpsA, Chain A"/>
    <property type="match status" value="1"/>
</dbReference>
<protein>
    <submittedName>
        <fullName evidence="3">Glycosyl transferase</fullName>
    </submittedName>
</protein>
<dbReference type="Pfam" id="PF00535">
    <property type="entry name" value="Glycos_transf_2"/>
    <property type="match status" value="1"/>
</dbReference>
<proteinExistence type="inferred from homology"/>
<comment type="similarity">
    <text evidence="1">Belongs to the glycosyltransferase 2 family. WaaE/KdtX subfamily.</text>
</comment>
<dbReference type="CDD" id="cd02511">
    <property type="entry name" value="Beta4Glucosyltransferase"/>
    <property type="match status" value="1"/>
</dbReference>
<dbReference type="AlphaFoldDB" id="A0A2R4XGR8"/>
<keyword evidence="3" id="KW-0808">Transferase</keyword>
<dbReference type="RefSeq" id="WP_108620458.1">
    <property type="nucleotide sequence ID" value="NZ_CP028901.1"/>
</dbReference>